<reference evidence="2 3" key="1">
    <citation type="journal article" date="2017" name="BMC Genomics">
        <title>Comparative genomic and phylogenomic analyses of the Bifidobacteriaceae family.</title>
        <authorList>
            <person name="Lugli G.A."/>
            <person name="Milani C."/>
            <person name="Turroni F."/>
            <person name="Duranti S."/>
            <person name="Mancabelli L."/>
            <person name="Mangifesta M."/>
            <person name="Ferrario C."/>
            <person name="Modesto M."/>
            <person name="Mattarelli P."/>
            <person name="Jiri K."/>
            <person name="van Sinderen D."/>
            <person name="Ventura M."/>
        </authorList>
    </citation>
    <scope>NUCLEOTIDE SEQUENCE [LARGE SCALE GENOMIC DNA]</scope>
    <source>
        <strain evidence="2 3">DSM 24742</strain>
    </source>
</reference>
<dbReference type="Proteomes" id="UP000216725">
    <property type="component" value="Unassembled WGS sequence"/>
</dbReference>
<dbReference type="OrthoDB" id="9814325at2"/>
<evidence type="ECO:0000259" key="1">
    <source>
        <dbReference type="PROSITE" id="PS50234"/>
    </source>
</evidence>
<dbReference type="Pfam" id="PF13519">
    <property type="entry name" value="VWA_2"/>
    <property type="match status" value="1"/>
</dbReference>
<gene>
    <name evidence="2" type="ORF">PSRA_0933</name>
</gene>
<comment type="caution">
    <text evidence="2">The sequence shown here is derived from an EMBL/GenBank/DDBJ whole genome shotgun (WGS) entry which is preliminary data.</text>
</comment>
<feature type="domain" description="VWFA" evidence="1">
    <location>
        <begin position="78"/>
        <end position="279"/>
    </location>
</feature>
<evidence type="ECO:0000313" key="3">
    <source>
        <dbReference type="Proteomes" id="UP000216725"/>
    </source>
</evidence>
<dbReference type="InterPro" id="IPR036465">
    <property type="entry name" value="vWFA_dom_sf"/>
</dbReference>
<dbReference type="RefSeq" id="WP_094660746.1">
    <property type="nucleotide sequence ID" value="NZ_JBKZBR010000024.1"/>
</dbReference>
<accession>A0A261EYD1</accession>
<evidence type="ECO:0000313" key="2">
    <source>
        <dbReference type="EMBL" id="OZG51853.1"/>
    </source>
</evidence>
<dbReference type="InterPro" id="IPR002035">
    <property type="entry name" value="VWF_A"/>
</dbReference>
<dbReference type="AlphaFoldDB" id="A0A261EYD1"/>
<name>A0A261EYD1_9BIFI</name>
<dbReference type="PROSITE" id="PS50234">
    <property type="entry name" value="VWFA"/>
    <property type="match status" value="1"/>
</dbReference>
<organism evidence="2 3">
    <name type="scientific">Pseudoscardovia radai</name>
    <dbReference type="NCBI Taxonomy" id="987066"/>
    <lineage>
        <taxon>Bacteria</taxon>
        <taxon>Bacillati</taxon>
        <taxon>Actinomycetota</taxon>
        <taxon>Actinomycetes</taxon>
        <taxon>Bifidobacteriales</taxon>
        <taxon>Bifidobacteriaceae</taxon>
        <taxon>Pseudoscardovia</taxon>
    </lineage>
</organism>
<proteinExistence type="predicted"/>
<dbReference type="SMART" id="SM00327">
    <property type="entry name" value="VWA"/>
    <property type="match status" value="1"/>
</dbReference>
<protein>
    <submittedName>
        <fullName evidence="2">VWA domain-containing protein</fullName>
    </submittedName>
</protein>
<sequence>MRFTLQPIFGWPVTIAVIVVVLAVTAALAIRAHRQAPDVDSTAVDWGRRCAVSAVICLMILGPSTMVQSTTRAVSATDVVIALDVTGSMAVDDASYPGTGGEKMTRITAASYVVSDLTKLYPDSSFAALSFGGDSSTLGLPLTPDVSAVTSWVDDLYTEPTGVSSGSNPSAPLDGLTTVLSDMRSQHQNDRIVLYYISDGEQTADGQRNSFSALRAYVDDAVVVGVGSDDGGTVPQLRSGLRAGDAYPDGTTWVTDPDTGQPGVSKRDSATLSAIADELSGVYQAVDASSAVQYPASGQSQQDYQLVRVEKQVNSTNPIVWPFAAVLAALLLWEAIAHARTSRRLL</sequence>
<dbReference type="SUPFAM" id="SSF53300">
    <property type="entry name" value="vWA-like"/>
    <property type="match status" value="1"/>
</dbReference>
<dbReference type="Gene3D" id="3.40.50.410">
    <property type="entry name" value="von Willebrand factor, type A domain"/>
    <property type="match status" value="1"/>
</dbReference>
<keyword evidence="3" id="KW-1185">Reference proteome</keyword>
<dbReference type="EMBL" id="MWWR01000006">
    <property type="protein sequence ID" value="OZG51853.1"/>
    <property type="molecule type" value="Genomic_DNA"/>
</dbReference>